<evidence type="ECO:0000256" key="1">
    <source>
        <dbReference type="SAM" id="Phobius"/>
    </source>
</evidence>
<dbReference type="RefSeq" id="WP_252955854.1">
    <property type="nucleotide sequence ID" value="NZ_JAFIRR010000180.1"/>
</dbReference>
<feature type="transmembrane region" description="Helical" evidence="1">
    <location>
        <begin position="21"/>
        <end position="42"/>
    </location>
</feature>
<sequence>MFQTFIGRAATALMSRKGVSAAEYAILAVGIIVVVGAGVGFLGADLATVFKSIGEKINSATPAKPT</sequence>
<proteinExistence type="predicted"/>
<keyword evidence="1" id="KW-0812">Transmembrane</keyword>
<dbReference type="EMBL" id="JAFIRR010000180">
    <property type="protein sequence ID" value="MCO6419233.1"/>
    <property type="molecule type" value="Genomic_DNA"/>
</dbReference>
<accession>A0ABT1DBB4</accession>
<evidence type="ECO:0000313" key="2">
    <source>
        <dbReference type="EMBL" id="MCO6419233.1"/>
    </source>
</evidence>
<reference evidence="2 3" key="1">
    <citation type="submission" date="2021-12" db="EMBL/GenBank/DDBJ databases">
        <title>Siccirubricoccus leaddurans sp. nov., a high concentration Zn2+ tolerance bacterium.</title>
        <authorList>
            <person name="Cao Y."/>
        </authorList>
    </citation>
    <scope>NUCLEOTIDE SEQUENCE [LARGE SCALE GENOMIC DNA]</scope>
    <source>
        <strain evidence="2 3">KC 17139</strain>
    </source>
</reference>
<keyword evidence="3" id="KW-1185">Reference proteome</keyword>
<evidence type="ECO:0000313" key="3">
    <source>
        <dbReference type="Proteomes" id="UP001523392"/>
    </source>
</evidence>
<comment type="caution">
    <text evidence="2">The sequence shown here is derived from an EMBL/GenBank/DDBJ whole genome shotgun (WGS) entry which is preliminary data.</text>
</comment>
<name>A0ABT1DBB4_9PROT</name>
<keyword evidence="1" id="KW-1133">Transmembrane helix</keyword>
<keyword evidence="1" id="KW-0472">Membrane</keyword>
<evidence type="ECO:0008006" key="4">
    <source>
        <dbReference type="Google" id="ProtNLM"/>
    </source>
</evidence>
<protein>
    <recommendedName>
        <fullName evidence="4">Flp family type IVb pilin</fullName>
    </recommendedName>
</protein>
<organism evidence="2 3">
    <name type="scientific">Siccirubricoccus soli</name>
    <dbReference type="NCBI Taxonomy" id="2899147"/>
    <lineage>
        <taxon>Bacteria</taxon>
        <taxon>Pseudomonadati</taxon>
        <taxon>Pseudomonadota</taxon>
        <taxon>Alphaproteobacteria</taxon>
        <taxon>Acetobacterales</taxon>
        <taxon>Roseomonadaceae</taxon>
        <taxon>Siccirubricoccus</taxon>
    </lineage>
</organism>
<gene>
    <name evidence="2" type="ORF">JYK14_24165</name>
</gene>
<dbReference type="Proteomes" id="UP001523392">
    <property type="component" value="Unassembled WGS sequence"/>
</dbReference>